<dbReference type="FunFam" id="3.30.160.60:FF:000110">
    <property type="entry name" value="Zinc finger protein-like"/>
    <property type="match status" value="1"/>
</dbReference>
<dbReference type="InterPro" id="IPR036236">
    <property type="entry name" value="Znf_C2H2_sf"/>
</dbReference>
<reference evidence="11" key="2">
    <citation type="submission" date="2025-09" db="UniProtKB">
        <authorList>
            <consortium name="Ensembl"/>
        </authorList>
    </citation>
    <scope>IDENTIFICATION</scope>
</reference>
<accession>A0A8C5PFL4</accession>
<keyword evidence="6" id="KW-0238">DNA-binding</keyword>
<dbReference type="GO" id="GO:0003700">
    <property type="term" value="F:DNA-binding transcription factor activity"/>
    <property type="evidence" value="ECO:0007669"/>
    <property type="project" value="TreeGrafter"/>
</dbReference>
<protein>
    <recommendedName>
        <fullName evidence="10">C2H2-type domain-containing protein</fullName>
    </recommendedName>
</protein>
<dbReference type="PANTHER" id="PTHR24390">
    <property type="entry name" value="ZINC FINGER PROTEIN"/>
    <property type="match status" value="1"/>
</dbReference>
<dbReference type="Pfam" id="PF13912">
    <property type="entry name" value="zf-C2H2_6"/>
    <property type="match status" value="1"/>
</dbReference>
<dbReference type="PROSITE" id="PS00028">
    <property type="entry name" value="ZINC_FINGER_C2H2_1"/>
    <property type="match status" value="4"/>
</dbReference>
<evidence type="ECO:0000256" key="9">
    <source>
        <dbReference type="SAM" id="MobiDB-lite"/>
    </source>
</evidence>
<feature type="domain" description="C2H2-type" evidence="10">
    <location>
        <begin position="101"/>
        <end position="128"/>
    </location>
</feature>
<keyword evidence="7" id="KW-0539">Nucleus</keyword>
<feature type="domain" description="C2H2-type" evidence="10">
    <location>
        <begin position="193"/>
        <end position="221"/>
    </location>
</feature>
<dbReference type="GO" id="GO:0006357">
    <property type="term" value="P:regulation of transcription by RNA polymerase II"/>
    <property type="evidence" value="ECO:0007669"/>
    <property type="project" value="TreeGrafter"/>
</dbReference>
<dbReference type="AlphaFoldDB" id="A0A8C5PFL4"/>
<dbReference type="SUPFAM" id="SSF57667">
    <property type="entry name" value="beta-beta-alpha zinc fingers"/>
    <property type="match status" value="3"/>
</dbReference>
<feature type="domain" description="C2H2-type" evidence="10">
    <location>
        <begin position="157"/>
        <end position="179"/>
    </location>
</feature>
<reference evidence="11" key="1">
    <citation type="submission" date="2025-08" db="UniProtKB">
        <authorList>
            <consortium name="Ensembl"/>
        </authorList>
    </citation>
    <scope>IDENTIFICATION</scope>
</reference>
<dbReference type="SMART" id="SM00355">
    <property type="entry name" value="ZnF_C2H2"/>
    <property type="match status" value="4"/>
</dbReference>
<dbReference type="Ensembl" id="ENSLLET00000020280.1">
    <property type="protein sequence ID" value="ENSLLEP00000019508.1"/>
    <property type="gene ID" value="ENSLLEG00000012361.1"/>
</dbReference>
<dbReference type="Pfam" id="PF00096">
    <property type="entry name" value="zf-C2H2"/>
    <property type="match status" value="2"/>
</dbReference>
<keyword evidence="3" id="KW-0677">Repeat</keyword>
<dbReference type="FunFam" id="3.30.160.60:FF:000446">
    <property type="entry name" value="Zinc finger protein"/>
    <property type="match status" value="1"/>
</dbReference>
<name>A0A8C5PFL4_9ANUR</name>
<proteinExistence type="predicted"/>
<keyword evidence="4 8" id="KW-0863">Zinc-finger</keyword>
<organism evidence="11 12">
    <name type="scientific">Leptobrachium leishanense</name>
    <name type="common">Leishan spiny toad</name>
    <dbReference type="NCBI Taxonomy" id="445787"/>
    <lineage>
        <taxon>Eukaryota</taxon>
        <taxon>Metazoa</taxon>
        <taxon>Chordata</taxon>
        <taxon>Craniata</taxon>
        <taxon>Vertebrata</taxon>
        <taxon>Euteleostomi</taxon>
        <taxon>Amphibia</taxon>
        <taxon>Batrachia</taxon>
        <taxon>Anura</taxon>
        <taxon>Pelobatoidea</taxon>
        <taxon>Megophryidae</taxon>
        <taxon>Leptobrachium</taxon>
    </lineage>
</organism>
<evidence type="ECO:0000313" key="11">
    <source>
        <dbReference type="Ensembl" id="ENSLLEP00000019508.1"/>
    </source>
</evidence>
<dbReference type="Gene3D" id="3.30.160.60">
    <property type="entry name" value="Classic Zinc Finger"/>
    <property type="match status" value="4"/>
</dbReference>
<keyword evidence="12" id="KW-1185">Reference proteome</keyword>
<dbReference type="OrthoDB" id="6077919at2759"/>
<feature type="domain" description="C2H2-type" evidence="10">
    <location>
        <begin position="129"/>
        <end position="156"/>
    </location>
</feature>
<dbReference type="GO" id="GO:0005634">
    <property type="term" value="C:nucleus"/>
    <property type="evidence" value="ECO:0007669"/>
    <property type="project" value="UniProtKB-SubCell"/>
</dbReference>
<evidence type="ECO:0000256" key="4">
    <source>
        <dbReference type="ARBA" id="ARBA00022771"/>
    </source>
</evidence>
<dbReference type="GO" id="GO:0000978">
    <property type="term" value="F:RNA polymerase II cis-regulatory region sequence-specific DNA binding"/>
    <property type="evidence" value="ECO:0007669"/>
    <property type="project" value="TreeGrafter"/>
</dbReference>
<evidence type="ECO:0000256" key="1">
    <source>
        <dbReference type="ARBA" id="ARBA00004123"/>
    </source>
</evidence>
<comment type="subcellular location">
    <subcellularLocation>
        <location evidence="1">Nucleus</location>
    </subcellularLocation>
</comment>
<evidence type="ECO:0000256" key="6">
    <source>
        <dbReference type="ARBA" id="ARBA00023125"/>
    </source>
</evidence>
<feature type="region of interest" description="Disordered" evidence="9">
    <location>
        <begin position="40"/>
        <end position="77"/>
    </location>
</feature>
<evidence type="ECO:0000256" key="7">
    <source>
        <dbReference type="ARBA" id="ARBA00023242"/>
    </source>
</evidence>
<dbReference type="FunFam" id="3.30.160.60:FF:000630">
    <property type="entry name" value="Zinc finger protein 180"/>
    <property type="match status" value="1"/>
</dbReference>
<evidence type="ECO:0000256" key="5">
    <source>
        <dbReference type="ARBA" id="ARBA00022833"/>
    </source>
</evidence>
<sequence length="264" mass="29071">MGNLVNIRLDNSFSVKQESCSEDGSPVDCLMPTDLKIKTTEETSSSSSDFGHLFGPKSHGQETHTAETSTSSKPAAGAGRREVMTFICSICGKGCMNGVIHRCPVCEKSFSSESNLNAHVKTHVEVEPYKCSVCGKRLSCKQTLNAHMRNHLGVKPYKCSLCGKCYTVKSSLKTHMEIHLEIQHKCSECGKCYTCSECGKCFPSRFSLNMHQMTSHMRETLFITVSISFSHIANIQYRGQTLSSEERSPTVTTQLRGCCAETLG</sequence>
<keyword evidence="5" id="KW-0862">Zinc</keyword>
<keyword evidence="2" id="KW-0479">Metal-binding</keyword>
<dbReference type="InterPro" id="IPR013087">
    <property type="entry name" value="Znf_C2H2_type"/>
</dbReference>
<dbReference type="PROSITE" id="PS50157">
    <property type="entry name" value="ZINC_FINGER_C2H2_2"/>
    <property type="match status" value="4"/>
</dbReference>
<dbReference type="Pfam" id="PF13894">
    <property type="entry name" value="zf-C2H2_4"/>
    <property type="match status" value="1"/>
</dbReference>
<evidence type="ECO:0000256" key="8">
    <source>
        <dbReference type="PROSITE-ProRule" id="PRU00042"/>
    </source>
</evidence>
<evidence type="ECO:0000313" key="12">
    <source>
        <dbReference type="Proteomes" id="UP000694569"/>
    </source>
</evidence>
<dbReference type="PANTHER" id="PTHR24390:SF159">
    <property type="entry name" value="GROWTH FACTOR INDEPENDENT 1 TRANSCRIPTIONAL REPRESSOR"/>
    <property type="match status" value="1"/>
</dbReference>
<evidence type="ECO:0000256" key="3">
    <source>
        <dbReference type="ARBA" id="ARBA00022737"/>
    </source>
</evidence>
<evidence type="ECO:0000259" key="10">
    <source>
        <dbReference type="PROSITE" id="PS50157"/>
    </source>
</evidence>
<dbReference type="GeneTree" id="ENSGT01150000286939"/>
<dbReference type="GO" id="GO:0008270">
    <property type="term" value="F:zinc ion binding"/>
    <property type="evidence" value="ECO:0007669"/>
    <property type="project" value="UniProtKB-KW"/>
</dbReference>
<evidence type="ECO:0000256" key="2">
    <source>
        <dbReference type="ARBA" id="ARBA00022723"/>
    </source>
</evidence>
<dbReference type="Proteomes" id="UP000694569">
    <property type="component" value="Unplaced"/>
</dbReference>